<dbReference type="InterPro" id="IPR002759">
    <property type="entry name" value="Pop5/Rpp14/Rnp2-like"/>
</dbReference>
<name>A0A424Z470_9EURY</name>
<evidence type="ECO:0000256" key="1">
    <source>
        <dbReference type="ARBA" id="ARBA00022694"/>
    </source>
</evidence>
<reference evidence="4 5" key="1">
    <citation type="submission" date="2018-08" db="EMBL/GenBank/DDBJ databases">
        <title>The metabolism and importance of syntrophic acetate oxidation coupled to methane or sulfide production in haloalkaline environments.</title>
        <authorList>
            <person name="Timmers P.H.A."/>
            <person name="Vavourakis C.D."/>
            <person name="Sorokin D.Y."/>
            <person name="Sinninghe Damste J.S."/>
            <person name="Muyzer G."/>
            <person name="Stams A.J.M."/>
            <person name="Plugge C.M."/>
        </authorList>
    </citation>
    <scope>NUCLEOTIDE SEQUENCE [LARGE SCALE GENOMIC DNA]</scope>
    <source>
        <strain evidence="4">MSAO_Arc3</strain>
    </source>
</reference>
<organism evidence="4 5">
    <name type="scientific">Methanosalsum natronophilum</name>
    <dbReference type="NCBI Taxonomy" id="768733"/>
    <lineage>
        <taxon>Archaea</taxon>
        <taxon>Methanobacteriati</taxon>
        <taxon>Methanobacteriota</taxon>
        <taxon>Stenosarchaea group</taxon>
        <taxon>Methanomicrobia</taxon>
        <taxon>Methanosarcinales</taxon>
        <taxon>Methanosarcinaceae</taxon>
        <taxon>Methanosalsum</taxon>
    </lineage>
</organism>
<comment type="similarity">
    <text evidence="3">Belongs to the eukaryotic/archaeal RNase P protein component 2 family.</text>
</comment>
<dbReference type="GO" id="GO:0030677">
    <property type="term" value="C:ribonuclease P complex"/>
    <property type="evidence" value="ECO:0007669"/>
    <property type="project" value="UniProtKB-UniRule"/>
</dbReference>
<dbReference type="GO" id="GO:0001682">
    <property type="term" value="P:tRNA 5'-leader removal"/>
    <property type="evidence" value="ECO:0007669"/>
    <property type="project" value="UniProtKB-UniRule"/>
</dbReference>
<evidence type="ECO:0000313" key="4">
    <source>
        <dbReference type="EMBL" id="RQD90869.1"/>
    </source>
</evidence>
<comment type="subunit">
    <text evidence="3">Consists of a catalytic RNA component and at least 4-5 protein subunits.</text>
</comment>
<evidence type="ECO:0000313" key="5">
    <source>
        <dbReference type="Proteomes" id="UP000284763"/>
    </source>
</evidence>
<dbReference type="PANTHER" id="PTHR48414">
    <property type="entry name" value="POP5 HOMOLOG, RIBONUCLEASE P_MRP SUBUNIT"/>
    <property type="match status" value="1"/>
</dbReference>
<dbReference type="Pfam" id="PF01900">
    <property type="entry name" value="RNase_P_Rpp14"/>
    <property type="match status" value="1"/>
</dbReference>
<protein>
    <recommendedName>
        <fullName evidence="3">Ribonuclease P protein component 2</fullName>
        <shortName evidence="3">RNase P component 2</shortName>
        <ecNumber evidence="3">3.1.26.5</ecNumber>
    </recommendedName>
    <alternativeName>
        <fullName evidence="3">Pop5</fullName>
    </alternativeName>
</protein>
<dbReference type="EC" id="3.1.26.5" evidence="3"/>
<sequence>MKILPPTLRKKKRYIAFEVVSHNTVSREDLIREIFSAASSLVGDVGSSECEIRLLQYNFPIGIIRCRHKKAGISRAILATVNRVQNEPVAINVLGVSGTISNATQKYVDKVNTFKFNEL</sequence>
<gene>
    <name evidence="3" type="primary">rnp2</name>
    <name evidence="4" type="ORF">D5R95_01480</name>
</gene>
<keyword evidence="2 3" id="KW-0378">Hydrolase</keyword>
<dbReference type="InterPro" id="IPR038085">
    <property type="entry name" value="Rnp2-like_sf"/>
</dbReference>
<dbReference type="InterPro" id="IPR016434">
    <property type="entry name" value="Rnp2_archaea"/>
</dbReference>
<comment type="subcellular location">
    <subcellularLocation>
        <location evidence="3">Cytoplasm</location>
    </subcellularLocation>
</comment>
<dbReference type="SUPFAM" id="SSF160350">
    <property type="entry name" value="Rnp2-like"/>
    <property type="match status" value="1"/>
</dbReference>
<dbReference type="HAMAP" id="MF_00755">
    <property type="entry name" value="RNase_P_2"/>
    <property type="match status" value="1"/>
</dbReference>
<accession>A0A424Z470</accession>
<comment type="function">
    <text evidence="3">Part of ribonuclease P, a protein complex that generates mature tRNA molecules by cleaving their 5'-ends.</text>
</comment>
<keyword evidence="3" id="KW-0963">Cytoplasm</keyword>
<keyword evidence="3" id="KW-0255">Endonuclease</keyword>
<dbReference type="GO" id="GO:0005737">
    <property type="term" value="C:cytoplasm"/>
    <property type="evidence" value="ECO:0007669"/>
    <property type="project" value="UniProtKB-SubCell"/>
</dbReference>
<dbReference type="Gene3D" id="3.30.70.3250">
    <property type="entry name" value="Ribonuclease P, Pop5 subunit"/>
    <property type="match status" value="1"/>
</dbReference>
<dbReference type="PIRSF" id="PIRSF004952">
    <property type="entry name" value="RNase_P_2"/>
    <property type="match status" value="1"/>
</dbReference>
<evidence type="ECO:0000256" key="3">
    <source>
        <dbReference type="HAMAP-Rule" id="MF_00755"/>
    </source>
</evidence>
<dbReference type="AlphaFoldDB" id="A0A424Z470"/>
<dbReference type="GO" id="GO:0004526">
    <property type="term" value="F:ribonuclease P activity"/>
    <property type="evidence" value="ECO:0007669"/>
    <property type="project" value="UniProtKB-UniRule"/>
</dbReference>
<comment type="catalytic activity">
    <reaction evidence="3">
        <text>Endonucleolytic cleavage of RNA, removing 5'-extranucleotides from tRNA precursor.</text>
        <dbReference type="EC" id="3.1.26.5"/>
    </reaction>
</comment>
<dbReference type="EMBL" id="QZAB01000103">
    <property type="protein sequence ID" value="RQD90869.1"/>
    <property type="molecule type" value="Genomic_DNA"/>
</dbReference>
<keyword evidence="3" id="KW-0540">Nuclease</keyword>
<proteinExistence type="inferred from homology"/>
<keyword evidence="1 3" id="KW-0819">tRNA processing</keyword>
<comment type="caution">
    <text evidence="4">The sequence shown here is derived from an EMBL/GenBank/DDBJ whole genome shotgun (WGS) entry which is preliminary data.</text>
</comment>
<dbReference type="PANTHER" id="PTHR48414:SF1">
    <property type="entry name" value="POP5 HOMOLOG, RIBONUCLEASE P_MRP SUBUNIT"/>
    <property type="match status" value="1"/>
</dbReference>
<dbReference type="Proteomes" id="UP000284763">
    <property type="component" value="Unassembled WGS sequence"/>
</dbReference>
<evidence type="ECO:0000256" key="2">
    <source>
        <dbReference type="ARBA" id="ARBA00022801"/>
    </source>
</evidence>